<keyword evidence="3" id="KW-1185">Reference proteome</keyword>
<feature type="region of interest" description="Disordered" evidence="1">
    <location>
        <begin position="140"/>
        <end position="176"/>
    </location>
</feature>
<dbReference type="Proteomes" id="UP000235507">
    <property type="component" value="Unassembled WGS sequence"/>
</dbReference>
<dbReference type="AlphaFoldDB" id="A0A8T9ASL7"/>
<name>A0A8T9ASL7_9HYPH</name>
<accession>A0A8T9ASL7</accession>
<dbReference type="EMBL" id="PNOT02000105">
    <property type="protein sequence ID" value="TSE12409.1"/>
    <property type="molecule type" value="Genomic_DNA"/>
</dbReference>
<evidence type="ECO:0000313" key="2">
    <source>
        <dbReference type="EMBL" id="TSE12409.1"/>
    </source>
</evidence>
<evidence type="ECO:0000313" key="3">
    <source>
        <dbReference type="Proteomes" id="UP000235507"/>
    </source>
</evidence>
<protein>
    <submittedName>
        <fullName evidence="2">Peptidoglycan-binding protein</fullName>
    </submittedName>
</protein>
<gene>
    <name evidence="2" type="ORF">C1D09_009305</name>
</gene>
<comment type="caution">
    <text evidence="2">The sequence shown here is derived from an EMBL/GenBank/DDBJ whole genome shotgun (WGS) entry which is preliminary data.</text>
</comment>
<feature type="non-terminal residue" evidence="2">
    <location>
        <position position="314"/>
    </location>
</feature>
<feature type="region of interest" description="Disordered" evidence="1">
    <location>
        <begin position="206"/>
        <end position="256"/>
    </location>
</feature>
<reference evidence="2" key="1">
    <citation type="submission" date="2019-07" db="EMBL/GenBank/DDBJ databases">
        <title>Mesorhizobum intechiensis sp. nov. isolated from nodules of Lotus tenuis growing in lowlands of the Flooding Pampa, Argentina.</title>
        <authorList>
            <person name="Estrella M.J."/>
            <person name="Torres Tejerizo G.A."/>
            <person name="Cumpa Velazquez L.M."/>
            <person name="Fontana F."/>
            <person name="Hansen L."/>
            <person name="Pistorio M."/>
            <person name="Sannazzaro A.I."/>
        </authorList>
    </citation>
    <scope>NUCLEOTIDE SEQUENCE</scope>
    <source>
        <strain evidence="2">BD68</strain>
    </source>
</reference>
<feature type="non-terminal residue" evidence="2">
    <location>
        <position position="1"/>
    </location>
</feature>
<evidence type="ECO:0000256" key="1">
    <source>
        <dbReference type="SAM" id="MobiDB-lite"/>
    </source>
</evidence>
<organism evidence="2 3">
    <name type="scientific">Mesorhizobium intechi</name>
    <dbReference type="NCBI Taxonomy" id="537601"/>
    <lineage>
        <taxon>Bacteria</taxon>
        <taxon>Pseudomonadati</taxon>
        <taxon>Pseudomonadota</taxon>
        <taxon>Alphaproteobacteria</taxon>
        <taxon>Hyphomicrobiales</taxon>
        <taxon>Phyllobacteriaceae</taxon>
        <taxon>Mesorhizobium</taxon>
    </lineage>
</organism>
<feature type="region of interest" description="Disordered" evidence="1">
    <location>
        <begin position="1"/>
        <end position="25"/>
    </location>
</feature>
<proteinExistence type="predicted"/>
<feature type="compositionally biased region" description="Polar residues" evidence="1">
    <location>
        <begin position="140"/>
        <end position="150"/>
    </location>
</feature>
<sequence length="314" mass="30979">VDLDEPLDPKVANRPLEPGSGAPDLNAIMKRVRDERGQPAKLGESDAAKSDFIAAARRAAQAAAAEADALKRQSTVKGPVKALRIGDLLKARRKPILMAAAAIMLALAGLQLGKAFLSDPAQVANNDAAPIVAAQPVQTASVDTASQPKTEAQPAATDNAPARAVRQAEQSATTTKDDMVAQAALAMPSDTDAMANTAPVAEPAAAPAASTASSGPMASAAPAPVAPVATTPMDTTASEPTAATASAQATDTDTQPVAAPTAANAAIAKDTTGAVAPASAPATAAANNLDIPADAGPAALRDAAAGGDAKALFE</sequence>